<gene>
    <name evidence="1" type="ORF">BJ981_003743</name>
</gene>
<proteinExistence type="predicted"/>
<protein>
    <submittedName>
        <fullName evidence="1">Thiol-disulfide isomerase/thioredoxin</fullName>
    </submittedName>
</protein>
<evidence type="ECO:0000313" key="2">
    <source>
        <dbReference type="Proteomes" id="UP000588112"/>
    </source>
</evidence>
<dbReference type="Gene3D" id="3.40.30.10">
    <property type="entry name" value="Glutaredoxin"/>
    <property type="match status" value="1"/>
</dbReference>
<keyword evidence="1" id="KW-0413">Isomerase</keyword>
<dbReference type="RefSeq" id="WP_184612619.1">
    <property type="nucleotide sequence ID" value="NZ_BOOS01000015.1"/>
</dbReference>
<name>A0A7W9DRF4_9ACTN</name>
<organism evidence="1 2">
    <name type="scientific">Sphaerisporangium krabiense</name>
    <dbReference type="NCBI Taxonomy" id="763782"/>
    <lineage>
        <taxon>Bacteria</taxon>
        <taxon>Bacillati</taxon>
        <taxon>Actinomycetota</taxon>
        <taxon>Actinomycetes</taxon>
        <taxon>Streptosporangiales</taxon>
        <taxon>Streptosporangiaceae</taxon>
        <taxon>Sphaerisporangium</taxon>
    </lineage>
</organism>
<keyword evidence="2" id="KW-1185">Reference proteome</keyword>
<evidence type="ECO:0000313" key="1">
    <source>
        <dbReference type="EMBL" id="MBB5628044.1"/>
    </source>
</evidence>
<dbReference type="InterPro" id="IPR036249">
    <property type="entry name" value="Thioredoxin-like_sf"/>
</dbReference>
<dbReference type="AlphaFoldDB" id="A0A7W9DRF4"/>
<comment type="caution">
    <text evidence="1">The sequence shown here is derived from an EMBL/GenBank/DDBJ whole genome shotgun (WGS) entry which is preliminary data.</text>
</comment>
<dbReference type="Proteomes" id="UP000588112">
    <property type="component" value="Unassembled WGS sequence"/>
</dbReference>
<dbReference type="GO" id="GO:0016853">
    <property type="term" value="F:isomerase activity"/>
    <property type="evidence" value="ECO:0007669"/>
    <property type="project" value="UniProtKB-KW"/>
</dbReference>
<reference evidence="1 2" key="1">
    <citation type="submission" date="2020-08" db="EMBL/GenBank/DDBJ databases">
        <title>Sequencing the genomes of 1000 actinobacteria strains.</title>
        <authorList>
            <person name="Klenk H.-P."/>
        </authorList>
    </citation>
    <scope>NUCLEOTIDE SEQUENCE [LARGE SCALE GENOMIC DNA]</scope>
    <source>
        <strain evidence="1 2">DSM 45790</strain>
    </source>
</reference>
<accession>A0A7W9DRF4</accession>
<dbReference type="EMBL" id="JACHBR010000001">
    <property type="protein sequence ID" value="MBB5628044.1"/>
    <property type="molecule type" value="Genomic_DNA"/>
</dbReference>
<sequence length="181" mass="18961">MPFLIAAVACIGLLCLLDLILTLGVIKRLREHTELLATRPSGGAPMYPAVGEEVGEFSTATVEGRRLSRADLDDETLVGFFSPECQPCKEKLPGFVEFARSLSGGRERVLAVIVSAGDDPGPFLAALSPVARVVVEEPGGALSGAFMVGAYPALLRVTKDGGGRLIVTSNRVALDEPVAAK</sequence>
<dbReference type="SUPFAM" id="SSF52833">
    <property type="entry name" value="Thioredoxin-like"/>
    <property type="match status" value="1"/>
</dbReference>